<dbReference type="EMBL" id="NJHN03000068">
    <property type="protein sequence ID" value="KAH9417926.1"/>
    <property type="molecule type" value="Genomic_DNA"/>
</dbReference>
<accession>A0ABQ8J6F5</accession>
<evidence type="ECO:0000313" key="2">
    <source>
        <dbReference type="EMBL" id="KAH9417926.1"/>
    </source>
</evidence>
<name>A0ABQ8J6F5_DERPT</name>
<organism evidence="2 3">
    <name type="scientific">Dermatophagoides pteronyssinus</name>
    <name type="common">European house dust mite</name>
    <dbReference type="NCBI Taxonomy" id="6956"/>
    <lineage>
        <taxon>Eukaryota</taxon>
        <taxon>Metazoa</taxon>
        <taxon>Ecdysozoa</taxon>
        <taxon>Arthropoda</taxon>
        <taxon>Chelicerata</taxon>
        <taxon>Arachnida</taxon>
        <taxon>Acari</taxon>
        <taxon>Acariformes</taxon>
        <taxon>Sarcoptiformes</taxon>
        <taxon>Astigmata</taxon>
        <taxon>Psoroptidia</taxon>
        <taxon>Analgoidea</taxon>
        <taxon>Pyroglyphidae</taxon>
        <taxon>Dermatophagoidinae</taxon>
        <taxon>Dermatophagoides</taxon>
    </lineage>
</organism>
<reference evidence="2 3" key="2">
    <citation type="journal article" date="2022" name="Mol. Biol. Evol.">
        <title>Comparative Genomics Reveals Insights into the Divergent Evolution of Astigmatic Mites and Household Pest Adaptations.</title>
        <authorList>
            <person name="Xiong Q."/>
            <person name="Wan A.T."/>
            <person name="Liu X."/>
            <person name="Fung C.S."/>
            <person name="Xiao X."/>
            <person name="Malainual N."/>
            <person name="Hou J."/>
            <person name="Wang L."/>
            <person name="Wang M."/>
            <person name="Yang K.Y."/>
            <person name="Cui Y."/>
            <person name="Leung E.L."/>
            <person name="Nong W."/>
            <person name="Shin S.K."/>
            <person name="Au S.W."/>
            <person name="Jeong K.Y."/>
            <person name="Chew F.T."/>
            <person name="Hui J.H."/>
            <person name="Leung T.F."/>
            <person name="Tungtrongchitr A."/>
            <person name="Zhong N."/>
            <person name="Liu Z."/>
            <person name="Tsui S.K."/>
        </authorList>
    </citation>
    <scope>NUCLEOTIDE SEQUENCE [LARGE SCALE GENOMIC DNA]</scope>
    <source>
        <strain evidence="2">Derp</strain>
    </source>
</reference>
<keyword evidence="3" id="KW-1185">Reference proteome</keyword>
<keyword evidence="1" id="KW-0812">Transmembrane</keyword>
<evidence type="ECO:0000256" key="1">
    <source>
        <dbReference type="SAM" id="Phobius"/>
    </source>
</evidence>
<proteinExistence type="predicted"/>
<protein>
    <submittedName>
        <fullName evidence="2">Uncharacterized protein</fullName>
    </submittedName>
</protein>
<gene>
    <name evidence="2" type="ORF">DERP_014389</name>
</gene>
<feature type="transmembrane region" description="Helical" evidence="1">
    <location>
        <begin position="808"/>
        <end position="830"/>
    </location>
</feature>
<keyword evidence="1" id="KW-1133">Transmembrane helix</keyword>
<dbReference type="Proteomes" id="UP000887458">
    <property type="component" value="Unassembled WGS sequence"/>
</dbReference>
<comment type="caution">
    <text evidence="2">The sequence shown here is derived from an EMBL/GenBank/DDBJ whole genome shotgun (WGS) entry which is preliminary data.</text>
</comment>
<evidence type="ECO:0000313" key="3">
    <source>
        <dbReference type="Proteomes" id="UP000887458"/>
    </source>
</evidence>
<reference evidence="2 3" key="1">
    <citation type="journal article" date="2018" name="J. Allergy Clin. Immunol.">
        <title>High-quality assembly of Dermatophagoides pteronyssinus genome and transcriptome reveals a wide range of novel allergens.</title>
        <authorList>
            <person name="Liu X.Y."/>
            <person name="Yang K.Y."/>
            <person name="Wang M.Q."/>
            <person name="Kwok J.S."/>
            <person name="Zeng X."/>
            <person name="Yang Z."/>
            <person name="Xiao X.J."/>
            <person name="Lau C.P."/>
            <person name="Li Y."/>
            <person name="Huang Z.M."/>
            <person name="Ba J.G."/>
            <person name="Yim A.K."/>
            <person name="Ouyang C.Y."/>
            <person name="Ngai S.M."/>
            <person name="Chan T.F."/>
            <person name="Leung E.L."/>
            <person name="Liu L."/>
            <person name="Liu Z.G."/>
            <person name="Tsui S.K."/>
        </authorList>
    </citation>
    <scope>NUCLEOTIDE SEQUENCE [LARGE SCALE GENOMIC DNA]</scope>
    <source>
        <strain evidence="2">Derp</strain>
    </source>
</reference>
<sequence length="1258" mass="147203">MIKRPLKKYCKEEMVEEEHQIAKRGVISIAYEAVKLVVTFIAAVGLVNLFSSNSDGYDPALGQHYHDMSDEDILRIWNKKQTGISSTSSSVSSPVDSKSLDVPPLVHRITELAKNNDRQKDDGIPSEMDCGSHSIDGVPSYSMYFMVMVCKFIKRKCFSNRYRFPPPPEEQIPLPPLIQEFLGIVRIEVQIGVMVRNHLFYVLPINHDVIIAVGLVNLFSSNSDGYDPALGKLEHQINQKMLAIIRKLHDDLYEVRSEIESERIMTMLNIKFSESQSQIHQVFNPENARFASSLELLFPGITMGEDTPKKYWHMESCKMLWEEKQDWSLISTEFGLMKITRYCEVLEYKKAYARLVKEYCDPTLIKEDIMKEIEAIPPIMNVTDCKQMRKNLELKDDPIYQQFLEREFFLEISKKFPQVIADRSNEYTGRPERIHQYLKDAEMFIDEHHLLADLANRETLIQYQEITTILKVVISVIAVIGLVNIFGSHNDGYDPELGKLELEINRKMFGVIRKLHDELYEVRSELEAERVMTMLSIKFSESEKLIHQIFDSENPRFANALELLFPGITMGQNTPKKYWHMENCLIKQKGMKTKLIIKVNGIRTDQDYTLLRADPFYLAVIEPKNLTGHEEICLTKYNGPQYVVYQEKTGCSAEIVFDPIEEHQTPFVFHSPACRHAMKSVVNQWKKSKCMPQDKIIPEEIVQVKMDNDFVYYYCYTQNTTIMGNEERCANKIYKIKKGKNVTINHQVIKFHKVRMELFTNIDTDLTDAVNNKIFRQDDAEIALNHLEKMIQQDQLVVKITSSYLRYYLLWTAAIVASVALLIALCYICYQWKKSVRYRTMRRERLENALRSEMISMAQAQVDIHLKSPCKFLNSTLIFPHNKNITPEDDKEERSKCEGMYQQIVIHALQKHCTPLHYQQKPQTKTKYSHVCSRCRGKHLLLWQRQLDSMPLLKVNQEYMKHQCLKQNCTESNIKLIQKMVKAIIELQQEMERLRHLSYQQQIPSLFLPKFYQLETIIHEVFSESVDKPIPKAIFQFMYGKLIKKETEYLEKIEVLEIASWHYQTVGYEPTESNVRNYFNQIYFQADQIVSNGFNANDWLNGLFKCVNCPAIDFPTKCRYVDPLKLIIEILDQPPSNNQQINRLNLVNNINNRKPILDVTLQDENARENGDHPILRSSDCNKHHEQRNTLQLLIQLYIYYYYIFFSPIKDMIELQKFDNKIHKEMVEKFKKCKTRIRTNGTCDTGQQNHVCFAFTIPE</sequence>
<keyword evidence="1" id="KW-0472">Membrane</keyword>